<dbReference type="Gene3D" id="3.50.4.10">
    <property type="entry name" value="Hepatocyte Growth Factor"/>
    <property type="match status" value="1"/>
</dbReference>
<dbReference type="PROSITE" id="PS00134">
    <property type="entry name" value="TRYPSIN_HIS"/>
    <property type="match status" value="1"/>
</dbReference>
<evidence type="ECO:0000256" key="14">
    <source>
        <dbReference type="ARBA" id="ARBA00023084"/>
    </source>
</evidence>
<comment type="similarity">
    <text evidence="21">Belongs to the peptidase S1 family. Plasminogen subfamily.</text>
</comment>
<comment type="subcellular location">
    <subcellularLocation>
        <location evidence="2 21">Secreted</location>
    </subcellularLocation>
</comment>
<evidence type="ECO:0000256" key="13">
    <source>
        <dbReference type="ARBA" id="ARBA00022825"/>
    </source>
</evidence>
<keyword evidence="5 21" id="KW-0964">Secreted</keyword>
<dbReference type="FunFam" id="2.40.20.10:FF:000004">
    <property type="entry name" value="Hepatocyte growth factor"/>
    <property type="match status" value="1"/>
</dbReference>
<dbReference type="InterPro" id="IPR000001">
    <property type="entry name" value="Kringle"/>
</dbReference>
<evidence type="ECO:0000256" key="9">
    <source>
        <dbReference type="ARBA" id="ARBA00022696"/>
    </source>
</evidence>
<evidence type="ECO:0000256" key="5">
    <source>
        <dbReference type="ARBA" id="ARBA00022525"/>
    </source>
</evidence>
<dbReference type="InterPro" id="IPR009003">
    <property type="entry name" value="Peptidase_S1_PA"/>
</dbReference>
<feature type="disulfide bond" evidence="24">
    <location>
        <begin position="186"/>
        <end position="263"/>
    </location>
</feature>
<dbReference type="PROSITE" id="PS00135">
    <property type="entry name" value="TRYPSIN_SER"/>
    <property type="match status" value="1"/>
</dbReference>
<feature type="disulfide bond" evidence="24">
    <location>
        <begin position="374"/>
        <end position="451"/>
    </location>
</feature>
<dbReference type="Pfam" id="PF00051">
    <property type="entry name" value="Kringle"/>
    <property type="match status" value="5"/>
</dbReference>
<feature type="domain" description="Kringle" evidence="27">
    <location>
        <begin position="373"/>
        <end position="451"/>
    </location>
</feature>
<comment type="activity regulation">
    <text evidence="21">Converted into plasmin by plasminogen activators, both plasminogen and its activator being bound to fibrin.</text>
</comment>
<keyword evidence="14 21" id="KW-0094">Blood coagulation</keyword>
<comment type="function">
    <text evidence="20">Plasmin dissolves the fibrin of blood clots and acts as a proteolytic factor in a variety of other processes including embryonic development, tissue remodeling, tumor invasion, and inflammation. In ovulation, weakens the walls of the Graafian follicle. It activates the urokinase-type plasminogen activator, collagenases and several complement zymogens, such as C1, C4 and C5. Cleavage of fibronectin and laminin leads to cell detachment and apoptosis. Also cleaves fibrin, thrombospondin and von Willebrand factor. Its role in tissue remodeling and tumor invasion may be modulated by CSPG4. Binds to cells.</text>
</comment>
<dbReference type="GO" id="GO:0004252">
    <property type="term" value="F:serine-type endopeptidase activity"/>
    <property type="evidence" value="ECO:0007669"/>
    <property type="project" value="UniProtKB-UniRule"/>
</dbReference>
<feature type="active site" description="Charge relay system" evidence="22">
    <location>
        <position position="672"/>
    </location>
</feature>
<feature type="active site" description="Charge relay system" evidence="22">
    <location>
        <position position="767"/>
    </location>
</feature>
<keyword evidence="16 21" id="KW-0797">Tissue remodeling</keyword>
<dbReference type="CDD" id="cd01099">
    <property type="entry name" value="PAN_AP_HGF"/>
    <property type="match status" value="1"/>
</dbReference>
<comment type="function">
    <text evidence="21">Plasmin dissolves the fibrin of blood clots and acts as a proteolytic factor in a variety of other processes including embryonic development, tissue remodeling, tumor invasion, and inflammation. In ovulation, weakens the walls of the Graafian follicle. It activates the urokinase-type plasminogen activator, collagenases and several complement zymogens, such as C1 and C5. Cleavage of fibronectin and laminin leads to cell detachment and apoptosis. Also cleaves fibrin, thrombospondin and von Willebrand factor. Its role in tissue remodeling and tumor invasion may be modulated by CSPG4. Binds to cells.</text>
</comment>
<dbReference type="InterPro" id="IPR018114">
    <property type="entry name" value="TRYPSIN_HIS"/>
</dbReference>
<dbReference type="InterPro" id="IPR050759">
    <property type="entry name" value="Serine_protease_kringle"/>
</dbReference>
<evidence type="ECO:0000256" key="19">
    <source>
        <dbReference type="ARBA" id="ARBA00038571"/>
    </source>
</evidence>
<evidence type="ECO:0000256" key="3">
    <source>
        <dbReference type="ARBA" id="ARBA00012184"/>
    </source>
</evidence>
<evidence type="ECO:0000256" key="25">
    <source>
        <dbReference type="SAM" id="MobiDB-lite"/>
    </source>
</evidence>
<dbReference type="FunFam" id="3.50.4.10:FF:000027">
    <property type="entry name" value="Plasminogen"/>
    <property type="match status" value="1"/>
</dbReference>
<keyword evidence="10 26" id="KW-0732">Signal</keyword>
<dbReference type="GO" id="GO:0007596">
    <property type="term" value="P:blood coagulation"/>
    <property type="evidence" value="ECO:0007669"/>
    <property type="project" value="UniProtKB-UniRule"/>
</dbReference>
<sequence length="817" mass="91010">MGPRKRATFLLLLFLHSVTCALIDDYVKTEGAWLFSLNKYFYTTTSDEECAGKCDGETRFICRSFLYSSKDQQCVTSADNQRTATVYRRTDAVLHEKKVYLAECKRGNGVEYRGTQSKTAKGVTCQQWSSTKPHMPNITPEKFPNAGLESNFCRNPDSDAKGPWCYTTDPTLRFDYCNIQDCEEDCMHCSGENYKGSVSKTESGYECQNWDSQTPHSHGYKPEILPEKDLKKNYCRNPDGEPRPWCFTTNPNKRWEHCSIPRCATKPHPETPGLQCLTGNGQSYVGSIAVTVSGKACQAWSAQSPHVHSRTPENYPCKSLDKNYCRNPDGETRPWCYTTDPATRWEYCKIPSCEESPPTEVAMIPQFIPASPECYDGTGASYRGMVATTVSGKKCQDWMSDTPHSHLKKPNSFPNAGLEKNYCRNPDGDSSPWCYTMDPSVRWEYCNLQKCQGTVVIEQRPIKTTRTPSNKPASTPSPANDGSGQDCKVGKGETYRGRISTTTGRHTCQAWSSQYPQVHSSFTPQSHPEAGLEGNYCRNPDGDINGPWCYITTPGDKKWDYCDIPKCASTEEKCGIQKNAPRGCFGRVVGGCVSNPHSWPWQISLRTSFNLHFCGGTLVSDQWVLTATHCLERSSNPAAYRVTLGIHRENGNEPSKQVRDVIQIHKGPLRADIALLKLSSPVVYTDEVQPICLPSNRYMVPDKAKCYVTGWGETQGTGGEGFLKEAGFPVIENKVCNRPEYLNGKVSSKELCAGHIHGGTDSCQGDSGGPLVCHDGEKYVLQGVTSWGLGCAQPMKPGVYVRVSMFIDWIEETMKNN</sequence>
<feature type="domain" description="Peptidase S1" evidence="28">
    <location>
        <begin position="588"/>
        <end position="815"/>
    </location>
</feature>
<evidence type="ECO:0000313" key="31">
    <source>
        <dbReference type="Proteomes" id="UP001066276"/>
    </source>
</evidence>
<feature type="disulfide bond" evidence="24">
    <location>
        <begin position="276"/>
        <end position="353"/>
    </location>
</feature>
<comment type="caution">
    <text evidence="24">Lacks conserved residue(s) required for the propagation of feature annotation.</text>
</comment>
<proteinExistence type="inferred from homology"/>
<dbReference type="PRINTS" id="PR00018">
    <property type="entry name" value="KRINGLE"/>
</dbReference>
<dbReference type="SUPFAM" id="SSF50494">
    <property type="entry name" value="Trypsin-like serine proteases"/>
    <property type="match status" value="1"/>
</dbReference>
<dbReference type="Pfam" id="PF00024">
    <property type="entry name" value="PAN_1"/>
    <property type="match status" value="1"/>
</dbReference>
<evidence type="ECO:0000259" key="27">
    <source>
        <dbReference type="PROSITE" id="PS50070"/>
    </source>
</evidence>
<dbReference type="SMART" id="SM00020">
    <property type="entry name" value="Tryp_SPc"/>
    <property type="match status" value="1"/>
</dbReference>
<dbReference type="EMBL" id="JANPWB010000009">
    <property type="protein sequence ID" value="KAJ1155251.1"/>
    <property type="molecule type" value="Genomic_DNA"/>
</dbReference>
<feature type="disulfide bond" evidence="24">
    <location>
        <begin position="423"/>
        <end position="446"/>
    </location>
</feature>
<dbReference type="PROSITE" id="PS00021">
    <property type="entry name" value="KRINGLE_1"/>
    <property type="match status" value="5"/>
</dbReference>
<dbReference type="SMART" id="SM00473">
    <property type="entry name" value="PAN_AP"/>
    <property type="match status" value="1"/>
</dbReference>
<dbReference type="Pfam" id="PF00089">
    <property type="entry name" value="Trypsin"/>
    <property type="match status" value="1"/>
</dbReference>
<feature type="domain" description="Apple" evidence="29">
    <location>
        <begin position="20"/>
        <end position="99"/>
    </location>
</feature>
<feature type="disulfide bond" evidence="24">
    <location>
        <begin position="395"/>
        <end position="434"/>
    </location>
</feature>
<feature type="region of interest" description="Disordered" evidence="25">
    <location>
        <begin position="459"/>
        <end position="492"/>
    </location>
</feature>
<evidence type="ECO:0000256" key="20">
    <source>
        <dbReference type="ARBA" id="ARBA00093290"/>
    </source>
</evidence>
<dbReference type="AlphaFoldDB" id="A0AAV7RRV8"/>
<dbReference type="InterPro" id="IPR033116">
    <property type="entry name" value="TRYPSIN_SER"/>
</dbReference>
<evidence type="ECO:0000256" key="15">
    <source>
        <dbReference type="ARBA" id="ARBA00023145"/>
    </source>
</evidence>
<dbReference type="SUPFAM" id="SSF57440">
    <property type="entry name" value="Kringle-like"/>
    <property type="match status" value="5"/>
</dbReference>
<dbReference type="InterPro" id="IPR013806">
    <property type="entry name" value="Kringle-like"/>
</dbReference>
<organism evidence="30 31">
    <name type="scientific">Pleurodeles waltl</name>
    <name type="common">Iberian ribbed newt</name>
    <dbReference type="NCBI Taxonomy" id="8319"/>
    <lineage>
        <taxon>Eukaryota</taxon>
        <taxon>Metazoa</taxon>
        <taxon>Chordata</taxon>
        <taxon>Craniata</taxon>
        <taxon>Vertebrata</taxon>
        <taxon>Euteleostomi</taxon>
        <taxon>Amphibia</taxon>
        <taxon>Batrachia</taxon>
        <taxon>Caudata</taxon>
        <taxon>Salamandroidea</taxon>
        <taxon>Salamandridae</taxon>
        <taxon>Pleurodelinae</taxon>
        <taxon>Pleurodeles</taxon>
    </lineage>
</organism>
<comment type="subunit">
    <text evidence="19">Interacts with CSPG4 and AMOT. Interacts (via the Kringle domains) with HRG; the interaction tethers PLG to the cell surface and enhances its activation. Interacts (via Kringle 4 domain) with ADA; the interaction stimulates PLG activation when in complex with DPP4. Angiostatin: Interacts with ATP5F1A; the interaction inhibits most of the angiogenic effects of angiostatin.</text>
</comment>
<feature type="disulfide bond" evidence="24">
    <location>
        <begin position="207"/>
        <end position="246"/>
    </location>
</feature>
<dbReference type="CDD" id="cd00190">
    <property type="entry name" value="Tryp_SPc"/>
    <property type="match status" value="1"/>
</dbReference>
<dbReference type="Gene3D" id="2.40.10.10">
    <property type="entry name" value="Trypsin-like serine proteases"/>
    <property type="match status" value="1"/>
</dbReference>
<keyword evidence="31" id="KW-1185">Reference proteome</keyword>
<keyword evidence="18 21" id="KW-0280">Fibrinolysis</keyword>
<evidence type="ECO:0000256" key="26">
    <source>
        <dbReference type="SAM" id="SignalP"/>
    </source>
</evidence>
<dbReference type="PROSITE" id="PS50070">
    <property type="entry name" value="KRINGLE_2"/>
    <property type="match status" value="5"/>
</dbReference>
<keyword evidence="12 21" id="KW-0378">Hydrolase</keyword>
<evidence type="ECO:0000256" key="18">
    <source>
        <dbReference type="ARBA" id="ARBA00023281"/>
    </source>
</evidence>
<dbReference type="InterPro" id="IPR018056">
    <property type="entry name" value="Kringle_CS"/>
</dbReference>
<dbReference type="PIRSF" id="PIRSF001150">
    <property type="entry name" value="Plasmin"/>
    <property type="match status" value="1"/>
</dbReference>
<dbReference type="FunFam" id="2.40.20.10:FF:000002">
    <property type="entry name" value="Hepatocyte growth factor"/>
    <property type="match status" value="1"/>
</dbReference>
<keyword evidence="17 24" id="KW-1015">Disulfide bond</keyword>
<gene>
    <name evidence="30" type="ORF">NDU88_007986</name>
</gene>
<evidence type="ECO:0000256" key="4">
    <source>
        <dbReference type="ARBA" id="ARBA00020043"/>
    </source>
</evidence>
<reference evidence="30" key="1">
    <citation type="journal article" date="2022" name="bioRxiv">
        <title>Sequencing and chromosome-scale assembly of the giantPleurodeles waltlgenome.</title>
        <authorList>
            <person name="Brown T."/>
            <person name="Elewa A."/>
            <person name="Iarovenko S."/>
            <person name="Subramanian E."/>
            <person name="Araus A.J."/>
            <person name="Petzold A."/>
            <person name="Susuki M."/>
            <person name="Suzuki K.-i.T."/>
            <person name="Hayashi T."/>
            <person name="Toyoda A."/>
            <person name="Oliveira C."/>
            <person name="Osipova E."/>
            <person name="Leigh N.D."/>
            <person name="Simon A."/>
            <person name="Yun M.H."/>
        </authorList>
    </citation>
    <scope>NUCLEOTIDE SEQUENCE</scope>
    <source>
        <strain evidence="30">20211129_DDA</strain>
        <tissue evidence="30">Liver</tissue>
    </source>
</reference>
<evidence type="ECO:0000256" key="6">
    <source>
        <dbReference type="ARBA" id="ARBA00022553"/>
    </source>
</evidence>
<dbReference type="InterPro" id="IPR043504">
    <property type="entry name" value="Peptidase_S1_PA_chymotrypsin"/>
</dbReference>
<feature type="active site" description="Charge relay system" evidence="22">
    <location>
        <position position="629"/>
    </location>
</feature>
<dbReference type="GO" id="GO:0005615">
    <property type="term" value="C:extracellular space"/>
    <property type="evidence" value="ECO:0007669"/>
    <property type="project" value="TreeGrafter"/>
</dbReference>
<dbReference type="Gene3D" id="2.40.20.10">
    <property type="entry name" value="Plasminogen Kringle 4"/>
    <property type="match status" value="5"/>
</dbReference>
<dbReference type="GO" id="GO:0042730">
    <property type="term" value="P:fibrinolysis"/>
    <property type="evidence" value="ECO:0007669"/>
    <property type="project" value="UniProtKB-UniRule"/>
</dbReference>
<evidence type="ECO:0000256" key="7">
    <source>
        <dbReference type="ARBA" id="ARBA00022572"/>
    </source>
</evidence>
<feature type="signal peptide" evidence="26">
    <location>
        <begin position="1"/>
        <end position="21"/>
    </location>
</feature>
<dbReference type="SUPFAM" id="SSF57414">
    <property type="entry name" value="Hairpin loop containing domain-like"/>
    <property type="match status" value="1"/>
</dbReference>
<dbReference type="SMART" id="SM00130">
    <property type="entry name" value="KR"/>
    <property type="match status" value="5"/>
</dbReference>
<dbReference type="InterPro" id="IPR001254">
    <property type="entry name" value="Trypsin_dom"/>
</dbReference>
<dbReference type="GO" id="GO:0006508">
    <property type="term" value="P:proteolysis"/>
    <property type="evidence" value="ECO:0007669"/>
    <property type="project" value="UniProtKB-KW"/>
</dbReference>
<dbReference type="GO" id="GO:0048771">
    <property type="term" value="P:tissue remodeling"/>
    <property type="evidence" value="ECO:0007669"/>
    <property type="project" value="UniProtKB-UniRule"/>
</dbReference>
<feature type="disulfide bond" evidence="24">
    <location>
        <begin position="297"/>
        <end position="336"/>
    </location>
</feature>
<evidence type="ECO:0000256" key="17">
    <source>
        <dbReference type="ARBA" id="ARBA00023157"/>
    </source>
</evidence>
<evidence type="ECO:0000256" key="24">
    <source>
        <dbReference type="PROSITE-ProRule" id="PRU00121"/>
    </source>
</evidence>
<dbReference type="PROSITE" id="PS50948">
    <property type="entry name" value="PAN"/>
    <property type="match status" value="1"/>
</dbReference>
<feature type="binding site" evidence="23">
    <location>
        <position position="173"/>
    </location>
    <ligand>
        <name>L-lysine</name>
        <dbReference type="ChEBI" id="CHEBI:32551"/>
    </ligand>
</feature>
<feature type="disulfide bond" evidence="24">
    <location>
        <begin position="235"/>
        <end position="258"/>
    </location>
</feature>
<keyword evidence="6" id="KW-0597">Phosphoprotein</keyword>
<feature type="chain" id="PRO_5043877152" description="Plasminogen" evidence="26">
    <location>
        <begin position="22"/>
        <end position="817"/>
    </location>
</feature>
<dbReference type="GO" id="GO:0005102">
    <property type="term" value="F:signaling receptor binding"/>
    <property type="evidence" value="ECO:0007669"/>
    <property type="project" value="TreeGrafter"/>
</dbReference>
<feature type="compositionally biased region" description="Polar residues" evidence="25">
    <location>
        <begin position="462"/>
        <end position="483"/>
    </location>
</feature>
<name>A0AAV7RRV8_PLEWA</name>
<dbReference type="Proteomes" id="UP001066276">
    <property type="component" value="Chromosome 5"/>
</dbReference>
<dbReference type="FunFam" id="2.40.10.10:FF:000003">
    <property type="entry name" value="Transmembrane serine protease 3"/>
    <property type="match status" value="1"/>
</dbReference>
<dbReference type="PRINTS" id="PR00722">
    <property type="entry name" value="CHYMOTRYPSIN"/>
</dbReference>
<keyword evidence="11" id="KW-0677">Repeat</keyword>
<comment type="caution">
    <text evidence="30">The sequence shown here is derived from an EMBL/GenBank/DDBJ whole genome shotgun (WGS) entry which is preliminary data.</text>
</comment>
<keyword evidence="8 21" id="KW-0645">Protease</keyword>
<evidence type="ECO:0000256" key="2">
    <source>
        <dbReference type="ARBA" id="ARBA00004613"/>
    </source>
</evidence>
<comment type="catalytic activity">
    <reaction evidence="1 21">
        <text>Preferential cleavage: Lys-|-Xaa &gt; Arg-|-Xaa, higher selectivity than trypsin. Converts fibrin into soluble products.</text>
        <dbReference type="EC" id="3.4.21.7"/>
    </reaction>
</comment>
<evidence type="ECO:0000259" key="29">
    <source>
        <dbReference type="PROSITE" id="PS50948"/>
    </source>
</evidence>
<evidence type="ECO:0000313" key="30">
    <source>
        <dbReference type="EMBL" id="KAJ1155251.1"/>
    </source>
</evidence>
<dbReference type="PANTHER" id="PTHR24261">
    <property type="entry name" value="PLASMINOGEN-RELATED"/>
    <property type="match status" value="1"/>
</dbReference>
<evidence type="ECO:0000256" key="1">
    <source>
        <dbReference type="ARBA" id="ARBA00000717"/>
    </source>
</evidence>
<dbReference type="PANTHER" id="PTHR24261:SF13">
    <property type="entry name" value="PLASMINOGEN"/>
    <property type="match status" value="1"/>
</dbReference>
<evidence type="ECO:0000256" key="11">
    <source>
        <dbReference type="ARBA" id="ARBA00022737"/>
    </source>
</evidence>
<feature type="binding site" evidence="23">
    <location>
        <position position="442"/>
    </location>
    <ligand>
        <name>L-lysine</name>
        <dbReference type="ChEBI" id="CHEBI:32551"/>
    </ligand>
</feature>
<evidence type="ECO:0000256" key="8">
    <source>
        <dbReference type="ARBA" id="ARBA00022670"/>
    </source>
</evidence>
<feature type="disulfide bond" evidence="24">
    <location>
        <begin position="325"/>
        <end position="348"/>
    </location>
</feature>
<dbReference type="EC" id="3.4.21.7" evidence="3 21"/>
<evidence type="ECO:0000256" key="16">
    <source>
        <dbReference type="ARBA" id="ARBA00023148"/>
    </source>
</evidence>
<dbReference type="FunFam" id="2.40.20.10:FF:000025">
    <property type="entry name" value="Plasminogen"/>
    <property type="match status" value="1"/>
</dbReference>
<keyword evidence="13 21" id="KW-0720">Serine protease</keyword>
<evidence type="ECO:0000256" key="21">
    <source>
        <dbReference type="PIRNR" id="PIRNR001150"/>
    </source>
</evidence>
<dbReference type="PROSITE" id="PS50240">
    <property type="entry name" value="TRYPSIN_DOM"/>
    <property type="match status" value="1"/>
</dbReference>
<evidence type="ECO:0000256" key="12">
    <source>
        <dbReference type="ARBA" id="ARBA00022801"/>
    </source>
</evidence>
<feature type="domain" description="Kringle" evidence="27">
    <location>
        <begin position="103"/>
        <end position="182"/>
    </location>
</feature>
<dbReference type="CDD" id="cd00108">
    <property type="entry name" value="KR"/>
    <property type="match status" value="5"/>
</dbReference>
<feature type="binding site" evidence="23">
    <location>
        <position position="429"/>
    </location>
    <ligand>
        <name>L-lysine</name>
        <dbReference type="ChEBI" id="CHEBI:32551"/>
    </ligand>
</feature>
<evidence type="ECO:0000259" key="28">
    <source>
        <dbReference type="PROSITE" id="PS50240"/>
    </source>
</evidence>
<feature type="domain" description="Kringle" evidence="27">
    <location>
        <begin position="185"/>
        <end position="263"/>
    </location>
</feature>
<dbReference type="InterPro" id="IPR001314">
    <property type="entry name" value="Peptidase_S1A"/>
</dbReference>
<keyword evidence="15" id="KW-0865">Zymogen</keyword>
<dbReference type="FunFam" id="2.40.20.10:FF:000011">
    <property type="entry name" value="Plasminogen"/>
    <property type="match status" value="1"/>
</dbReference>
<evidence type="ECO:0000256" key="22">
    <source>
        <dbReference type="PIRSR" id="PIRSR001150-1"/>
    </source>
</evidence>
<evidence type="ECO:0000256" key="10">
    <source>
        <dbReference type="ARBA" id="ARBA00022729"/>
    </source>
</evidence>
<accession>A0AAV7RRV8</accession>
<dbReference type="InterPro" id="IPR003609">
    <property type="entry name" value="Pan_app"/>
</dbReference>
<protein>
    <recommendedName>
        <fullName evidence="4 21">Plasminogen</fullName>
        <ecNumber evidence="3 21">3.4.21.7</ecNumber>
    </recommendedName>
</protein>
<feature type="domain" description="Kringle" evidence="27">
    <location>
        <begin position="275"/>
        <end position="353"/>
    </location>
</feature>
<dbReference type="InterPro" id="IPR023317">
    <property type="entry name" value="Pept_S1A_plasmin"/>
</dbReference>
<keyword evidence="7 24" id="KW-0420">Kringle</keyword>
<feature type="domain" description="Kringle" evidence="27">
    <location>
        <begin position="486"/>
        <end position="567"/>
    </location>
</feature>
<keyword evidence="9 21" id="KW-0356">Hemostasis</keyword>
<dbReference type="InterPro" id="IPR038178">
    <property type="entry name" value="Kringle_sf"/>
</dbReference>
<feature type="binding site" evidence="23">
    <location>
        <position position="159"/>
    </location>
    <ligand>
        <name>L-lysine</name>
        <dbReference type="ChEBI" id="CHEBI:32551"/>
    </ligand>
</feature>
<evidence type="ECO:0000256" key="23">
    <source>
        <dbReference type="PIRSR" id="PIRSR001150-2"/>
    </source>
</evidence>